<feature type="region of interest" description="Disordered" evidence="13">
    <location>
        <begin position="402"/>
        <end position="434"/>
    </location>
</feature>
<feature type="transmembrane region" description="Helical" evidence="14">
    <location>
        <begin position="38"/>
        <end position="60"/>
    </location>
</feature>
<keyword evidence="10" id="KW-0325">Glycoprotein</keyword>
<feature type="transmembrane region" description="Helical" evidence="14">
    <location>
        <begin position="258"/>
        <end position="285"/>
    </location>
</feature>
<evidence type="ECO:0000256" key="5">
    <source>
        <dbReference type="ARBA" id="ARBA00022692"/>
    </source>
</evidence>
<evidence type="ECO:0000256" key="14">
    <source>
        <dbReference type="SAM" id="Phobius"/>
    </source>
</evidence>
<organism evidence="16 17">
    <name type="scientific">Scylla paramamosain</name>
    <name type="common">Mud crab</name>
    <dbReference type="NCBI Taxonomy" id="85552"/>
    <lineage>
        <taxon>Eukaryota</taxon>
        <taxon>Metazoa</taxon>
        <taxon>Ecdysozoa</taxon>
        <taxon>Arthropoda</taxon>
        <taxon>Crustacea</taxon>
        <taxon>Multicrustacea</taxon>
        <taxon>Malacostraca</taxon>
        <taxon>Eumalacostraca</taxon>
        <taxon>Eucarida</taxon>
        <taxon>Decapoda</taxon>
        <taxon>Pleocyemata</taxon>
        <taxon>Brachyura</taxon>
        <taxon>Eubrachyura</taxon>
        <taxon>Portunoidea</taxon>
        <taxon>Portunidae</taxon>
        <taxon>Portuninae</taxon>
        <taxon>Scylla</taxon>
    </lineage>
</organism>
<evidence type="ECO:0000256" key="2">
    <source>
        <dbReference type="ARBA" id="ARBA00010663"/>
    </source>
</evidence>
<feature type="transmembrane region" description="Helical" evidence="14">
    <location>
        <begin position="331"/>
        <end position="354"/>
    </location>
</feature>
<evidence type="ECO:0000256" key="3">
    <source>
        <dbReference type="ARBA" id="ARBA00017628"/>
    </source>
</evidence>
<dbReference type="InterPro" id="IPR008365">
    <property type="entry name" value="Prostanoid_rcpt"/>
</dbReference>
<dbReference type="Gene3D" id="1.20.1070.10">
    <property type="entry name" value="Rhodopsin 7-helix transmembrane proteins"/>
    <property type="match status" value="2"/>
</dbReference>
<keyword evidence="8 14" id="KW-0472">Membrane</keyword>
<keyword evidence="5 14" id="KW-0812">Transmembrane</keyword>
<feature type="compositionally biased region" description="Low complexity" evidence="13">
    <location>
        <begin position="413"/>
        <end position="422"/>
    </location>
</feature>
<dbReference type="GO" id="GO:0007204">
    <property type="term" value="P:positive regulation of cytosolic calcium ion concentration"/>
    <property type="evidence" value="ECO:0007669"/>
    <property type="project" value="TreeGrafter"/>
</dbReference>
<dbReference type="PANTHER" id="PTHR11866">
    <property type="entry name" value="G-PROTEIN COUPLED RECEPTOR FAMILY 1 MEMBER"/>
    <property type="match status" value="1"/>
</dbReference>
<gene>
    <name evidence="16" type="ORF">O3P69_010743</name>
</gene>
<dbReference type="InterPro" id="IPR017452">
    <property type="entry name" value="GPCR_Rhodpsn_7TM"/>
</dbReference>
<dbReference type="GO" id="GO:0004960">
    <property type="term" value="F:thromboxane receptor activity"/>
    <property type="evidence" value="ECO:0007669"/>
    <property type="project" value="InterPro"/>
</dbReference>
<dbReference type="EMBL" id="JARAKH010000031">
    <property type="protein sequence ID" value="KAK8386245.1"/>
    <property type="molecule type" value="Genomic_DNA"/>
</dbReference>
<keyword evidence="7" id="KW-0297">G-protein coupled receptor</keyword>
<evidence type="ECO:0000256" key="11">
    <source>
        <dbReference type="ARBA" id="ARBA00023224"/>
    </source>
</evidence>
<dbReference type="InterPro" id="IPR000276">
    <property type="entry name" value="GPCR_Rhodpsn"/>
</dbReference>
<dbReference type="PRINTS" id="PR00429">
    <property type="entry name" value="THROMBOXANER"/>
</dbReference>
<evidence type="ECO:0000256" key="6">
    <source>
        <dbReference type="ARBA" id="ARBA00022989"/>
    </source>
</evidence>
<protein>
    <recommendedName>
        <fullName evidence="3">Thromboxane A2 receptor</fullName>
    </recommendedName>
    <alternativeName>
        <fullName evidence="12">Prostanoid TP receptor</fullName>
    </alternativeName>
</protein>
<feature type="transmembrane region" description="Helical" evidence="14">
    <location>
        <begin position="72"/>
        <end position="99"/>
    </location>
</feature>
<dbReference type="PANTHER" id="PTHR11866:SF16">
    <property type="entry name" value="PROSTAGLANDIN E2 RECEPTOR EP4 SUBTYPE-LIKE PROTEIN"/>
    <property type="match status" value="1"/>
</dbReference>
<comment type="caution">
    <text evidence="16">The sequence shown here is derived from an EMBL/GenBank/DDBJ whole genome shotgun (WGS) entry which is preliminary data.</text>
</comment>
<dbReference type="GO" id="GO:0007189">
    <property type="term" value="P:adenylate cyclase-activating G protein-coupled receptor signaling pathway"/>
    <property type="evidence" value="ECO:0007669"/>
    <property type="project" value="TreeGrafter"/>
</dbReference>
<accession>A0AAW0TEW0</accession>
<feature type="compositionally biased region" description="Low complexity" evidence="13">
    <location>
        <begin position="456"/>
        <end position="469"/>
    </location>
</feature>
<reference evidence="16 17" key="1">
    <citation type="submission" date="2023-03" db="EMBL/GenBank/DDBJ databases">
        <title>High-quality genome of Scylla paramamosain provides insights in environmental adaptation.</title>
        <authorList>
            <person name="Zhang L."/>
        </authorList>
    </citation>
    <scope>NUCLEOTIDE SEQUENCE [LARGE SCALE GENOMIC DNA]</scope>
    <source>
        <strain evidence="16">LZ_2023a</strain>
        <tissue evidence="16">Muscle</tissue>
    </source>
</reference>
<name>A0AAW0TEW0_SCYPA</name>
<feature type="domain" description="G-protein coupled receptors family 1 profile" evidence="15">
    <location>
        <begin position="51"/>
        <end position="383"/>
    </location>
</feature>
<dbReference type="AlphaFoldDB" id="A0AAW0TEW0"/>
<evidence type="ECO:0000256" key="12">
    <source>
        <dbReference type="ARBA" id="ARBA00029815"/>
    </source>
</evidence>
<evidence type="ECO:0000313" key="16">
    <source>
        <dbReference type="EMBL" id="KAK8386245.1"/>
    </source>
</evidence>
<evidence type="ECO:0000256" key="1">
    <source>
        <dbReference type="ARBA" id="ARBA00004651"/>
    </source>
</evidence>
<proteinExistence type="inferred from homology"/>
<dbReference type="GO" id="GO:0005886">
    <property type="term" value="C:plasma membrane"/>
    <property type="evidence" value="ECO:0007669"/>
    <property type="project" value="UniProtKB-SubCell"/>
</dbReference>
<keyword evidence="9" id="KW-0675">Receptor</keyword>
<evidence type="ECO:0000256" key="9">
    <source>
        <dbReference type="ARBA" id="ARBA00023170"/>
    </source>
</evidence>
<evidence type="ECO:0000256" key="10">
    <source>
        <dbReference type="ARBA" id="ARBA00023180"/>
    </source>
</evidence>
<keyword evidence="17" id="KW-1185">Reference proteome</keyword>
<dbReference type="Pfam" id="PF00001">
    <property type="entry name" value="7tm_1"/>
    <property type="match status" value="1"/>
</dbReference>
<keyword evidence="4" id="KW-1003">Cell membrane</keyword>
<feature type="region of interest" description="Disordered" evidence="13">
    <location>
        <begin position="455"/>
        <end position="475"/>
    </location>
</feature>
<keyword evidence="11" id="KW-0807">Transducer</keyword>
<dbReference type="InterPro" id="IPR001105">
    <property type="entry name" value="Thbox_rcpt"/>
</dbReference>
<comment type="subcellular location">
    <subcellularLocation>
        <location evidence="1">Cell membrane</location>
        <topology evidence="1">Multi-pass membrane protein</topology>
    </subcellularLocation>
</comment>
<evidence type="ECO:0000256" key="7">
    <source>
        <dbReference type="ARBA" id="ARBA00023040"/>
    </source>
</evidence>
<dbReference type="PRINTS" id="PR01788">
    <property type="entry name" value="PROSTANOIDR"/>
</dbReference>
<dbReference type="Proteomes" id="UP001487740">
    <property type="component" value="Unassembled WGS sequence"/>
</dbReference>
<evidence type="ECO:0000313" key="17">
    <source>
        <dbReference type="Proteomes" id="UP001487740"/>
    </source>
</evidence>
<keyword evidence="6 14" id="KW-1133">Transmembrane helix</keyword>
<sequence>MEEVEEEEQVEEEEEDWKIRCVDDFTCTDLTDQPGASIVSPVVLCLSGVIGQVWALYYLYTLKRPQHSRTVFFTLLSTLIWTDLVGKLLTTAPALAAYVNEGWMGGRSTCMAHGFVMTLVSLATHLLVSTMAVERLLGTTQTYFYNKNITSTRTKVLLASLLGGATVFCCLPFFGIGRYQLQYPGSWCYLDFHVTSSFFSSYSSSSSNSSSSSYLFSHNVSSSSSSSSVSFSISSPSVLSPNTSSYSSSSSSPLQHLIFTNFFGVISVSCLLVMVACNLVVMWVLVEKNLARRGKCEATVRCLRRCRGQRFRRHLVAPRSSSHQELETQMVVVLLVITVVFVLSWCPIDVQLFLNQLWPHRTKEDHMKDLVAVRFSSINQIVFRPSALRWVRSSVLSSLLAGRDRSRRGPAGDGSPRPSSPSGEGGSGRKRQALRGTPVVMAALTIGELAQAPLLSPTSTTTTSTTISSRPGAEAVGAELRSPAACSPCAELRGCDVSFANRRF</sequence>
<dbReference type="SUPFAM" id="SSF81321">
    <property type="entry name" value="Family A G protein-coupled receptor-like"/>
    <property type="match status" value="1"/>
</dbReference>
<dbReference type="PROSITE" id="PS50262">
    <property type="entry name" value="G_PROTEIN_RECEP_F1_2"/>
    <property type="match status" value="1"/>
</dbReference>
<feature type="transmembrane region" description="Helical" evidence="14">
    <location>
        <begin position="111"/>
        <end position="133"/>
    </location>
</feature>
<feature type="transmembrane region" description="Helical" evidence="14">
    <location>
        <begin position="154"/>
        <end position="176"/>
    </location>
</feature>
<evidence type="ECO:0000259" key="15">
    <source>
        <dbReference type="PROSITE" id="PS50262"/>
    </source>
</evidence>
<comment type="similarity">
    <text evidence="2">Belongs to the G-protein coupled receptor 1 family.</text>
</comment>
<evidence type="ECO:0000256" key="8">
    <source>
        <dbReference type="ARBA" id="ARBA00023136"/>
    </source>
</evidence>
<evidence type="ECO:0000256" key="4">
    <source>
        <dbReference type="ARBA" id="ARBA00022475"/>
    </source>
</evidence>
<evidence type="ECO:0000256" key="13">
    <source>
        <dbReference type="SAM" id="MobiDB-lite"/>
    </source>
</evidence>